<organism evidence="3 4">
    <name type="scientific">Legionella impletisoli</name>
    <dbReference type="NCBI Taxonomy" id="343510"/>
    <lineage>
        <taxon>Bacteria</taxon>
        <taxon>Pseudomonadati</taxon>
        <taxon>Pseudomonadota</taxon>
        <taxon>Gammaproteobacteria</taxon>
        <taxon>Legionellales</taxon>
        <taxon>Legionellaceae</taxon>
        <taxon>Legionella</taxon>
    </lineage>
</organism>
<keyword evidence="1 3" id="KW-0315">Glutamine amidotransferase</keyword>
<dbReference type="InterPro" id="IPR029055">
    <property type="entry name" value="Ntn_hydrolases_N"/>
</dbReference>
<evidence type="ECO:0000259" key="2">
    <source>
        <dbReference type="PROSITE" id="PS51278"/>
    </source>
</evidence>
<evidence type="ECO:0000256" key="1">
    <source>
        <dbReference type="ARBA" id="ARBA00022962"/>
    </source>
</evidence>
<sequence>MCRILSYLGKPTLVEELLYKPDNSFIKQSYNPKYMSYLLNLAGFGMAAWEEHSHDPKRPYLYKTPELPFYDENLRNLATKITPHCLLAHLRGVDYHEPQVVANQNVHPFLFPGVNLTLAHNGHLYDFDTMRYDLLKYIKEPFQPFIRGTTDSEWMYAVFLSQLKEPYGSHFDSEDIINALLETFKILKYVRKQHDIAINSPVNLFLTNGEFIAATRYVLDYGWLPEDGPPSSHFAYHSLWYTYGERYGYYEGEYKMKGGDKKSSIIIASEPLTEDTTTWLEVPEYTLLYAHKEEQEVKIISQDINL</sequence>
<dbReference type="Proteomes" id="UP000630149">
    <property type="component" value="Unassembled WGS sequence"/>
</dbReference>
<gene>
    <name evidence="3" type="ORF">GCM10007966_01650</name>
</gene>
<dbReference type="InterPro" id="IPR052373">
    <property type="entry name" value="Gamma-glu_amide_hydrolase"/>
</dbReference>
<dbReference type="PANTHER" id="PTHR43187:SF1">
    <property type="entry name" value="GLUTAMINE AMIDOTRANSFERASE DUG3-RELATED"/>
    <property type="match status" value="1"/>
</dbReference>
<dbReference type="Pfam" id="PF13230">
    <property type="entry name" value="GATase_4"/>
    <property type="match status" value="1"/>
</dbReference>
<dbReference type="InterPro" id="IPR026869">
    <property type="entry name" value="EgtC-like"/>
</dbReference>
<dbReference type="RefSeq" id="WP_131775409.1">
    <property type="nucleotide sequence ID" value="NZ_BMOB01000001.1"/>
</dbReference>
<evidence type="ECO:0000313" key="4">
    <source>
        <dbReference type="Proteomes" id="UP000630149"/>
    </source>
</evidence>
<dbReference type="PANTHER" id="PTHR43187">
    <property type="entry name" value="GLUTAMINE AMIDOTRANSFERASE DUG3-RELATED"/>
    <property type="match status" value="1"/>
</dbReference>
<evidence type="ECO:0000313" key="3">
    <source>
        <dbReference type="EMBL" id="GGI76556.1"/>
    </source>
</evidence>
<dbReference type="AlphaFoldDB" id="A0A917JLQ7"/>
<proteinExistence type="predicted"/>
<name>A0A917JLQ7_9GAMM</name>
<dbReference type="OrthoDB" id="9804310at2"/>
<reference evidence="3" key="1">
    <citation type="journal article" date="2014" name="Int. J. Syst. Evol. Microbiol.">
        <title>Complete genome sequence of Corynebacterium casei LMG S-19264T (=DSM 44701T), isolated from a smear-ripened cheese.</title>
        <authorList>
            <consortium name="US DOE Joint Genome Institute (JGI-PGF)"/>
            <person name="Walter F."/>
            <person name="Albersmeier A."/>
            <person name="Kalinowski J."/>
            <person name="Ruckert C."/>
        </authorList>
    </citation>
    <scope>NUCLEOTIDE SEQUENCE</scope>
    <source>
        <strain evidence="3">JCM 13919</strain>
    </source>
</reference>
<dbReference type="EMBL" id="BMOB01000001">
    <property type="protein sequence ID" value="GGI76556.1"/>
    <property type="molecule type" value="Genomic_DNA"/>
</dbReference>
<dbReference type="InterPro" id="IPR017932">
    <property type="entry name" value="GATase_2_dom"/>
</dbReference>
<dbReference type="PROSITE" id="PS51278">
    <property type="entry name" value="GATASE_TYPE_2"/>
    <property type="match status" value="1"/>
</dbReference>
<dbReference type="SUPFAM" id="SSF56235">
    <property type="entry name" value="N-terminal nucleophile aminohydrolases (Ntn hydrolases)"/>
    <property type="match status" value="1"/>
</dbReference>
<dbReference type="Gene3D" id="3.60.20.10">
    <property type="entry name" value="Glutamine Phosphoribosylpyrophosphate, subunit 1, domain 1"/>
    <property type="match status" value="1"/>
</dbReference>
<dbReference type="CDD" id="cd01908">
    <property type="entry name" value="YafJ"/>
    <property type="match status" value="1"/>
</dbReference>
<protein>
    <submittedName>
        <fullName evidence="3">Class II glutamine amidotransferase</fullName>
    </submittedName>
</protein>
<keyword evidence="4" id="KW-1185">Reference proteome</keyword>
<reference evidence="3" key="2">
    <citation type="submission" date="2020-09" db="EMBL/GenBank/DDBJ databases">
        <authorList>
            <person name="Sun Q."/>
            <person name="Ohkuma M."/>
        </authorList>
    </citation>
    <scope>NUCLEOTIDE SEQUENCE</scope>
    <source>
        <strain evidence="3">JCM 13919</strain>
    </source>
</reference>
<accession>A0A917JLQ7</accession>
<feature type="domain" description="Glutamine amidotransferase type-2" evidence="2">
    <location>
        <begin position="2"/>
        <end position="306"/>
    </location>
</feature>
<comment type="caution">
    <text evidence="3">The sequence shown here is derived from an EMBL/GenBank/DDBJ whole genome shotgun (WGS) entry which is preliminary data.</text>
</comment>